<evidence type="ECO:0000313" key="2">
    <source>
        <dbReference type="EMBL" id="KAB0372551.1"/>
    </source>
</evidence>
<evidence type="ECO:0000256" key="1">
    <source>
        <dbReference type="ARBA" id="ARBA00006481"/>
    </source>
</evidence>
<dbReference type="Proteomes" id="UP000326062">
    <property type="component" value="Chromosome X"/>
</dbReference>
<dbReference type="GO" id="GO:0003712">
    <property type="term" value="F:transcription coregulator activity"/>
    <property type="evidence" value="ECO:0007669"/>
    <property type="project" value="TreeGrafter"/>
</dbReference>
<name>A0A5N3XF21_MUNRE</name>
<dbReference type="AlphaFoldDB" id="A0A5N3XF21"/>
<dbReference type="GO" id="GO:0016592">
    <property type="term" value="C:mediator complex"/>
    <property type="evidence" value="ECO:0007669"/>
    <property type="project" value="TreeGrafter"/>
</dbReference>
<dbReference type="InterPro" id="IPR029199">
    <property type="entry name" value="THRAP3_BCLAF1"/>
</dbReference>
<comment type="caution">
    <text evidence="2">The sequence shown here is derived from an EMBL/GenBank/DDBJ whole genome shotgun (WGS) entry which is preliminary data.</text>
</comment>
<dbReference type="EMBL" id="VCEB01000011">
    <property type="protein sequence ID" value="KAB0372551.1"/>
    <property type="molecule type" value="Genomic_DNA"/>
</dbReference>
<dbReference type="GO" id="GO:0045944">
    <property type="term" value="P:positive regulation of transcription by RNA polymerase II"/>
    <property type="evidence" value="ECO:0007669"/>
    <property type="project" value="TreeGrafter"/>
</dbReference>
<dbReference type="Pfam" id="PF15440">
    <property type="entry name" value="THRAP3_BCLAF1"/>
    <property type="match status" value="1"/>
</dbReference>
<protein>
    <recommendedName>
        <fullName evidence="4">BCLAF1 and THRAP3 family member 3</fullName>
    </recommendedName>
</protein>
<evidence type="ECO:0000313" key="3">
    <source>
        <dbReference type="Proteomes" id="UP000326062"/>
    </source>
</evidence>
<dbReference type="GO" id="GO:0003677">
    <property type="term" value="F:DNA binding"/>
    <property type="evidence" value="ECO:0007669"/>
    <property type="project" value="TreeGrafter"/>
</dbReference>
<accession>A0A5N3XF21</accession>
<keyword evidence="3" id="KW-1185">Reference proteome</keyword>
<comment type="similarity">
    <text evidence="1">Belongs to the BCLAF1/THRAP3 family.</text>
</comment>
<gene>
    <name evidence="2" type="ORF">FD755_016343</name>
</gene>
<sequence>MSHDLVAVGRKSEKFHPVFEHLDSTQNTENKPTGEFAQQIITIIHQVKANYFPSPEMTLHERFSKIQVKKAADVKETKLSSDPEVHRRIDMSLAERQSKQTMVYDSKQTLVKIIDPNDLRHDIERRRKERLQNEDEHIFHIASAAERSDQHSSFSRSKDTHNYPVQRKDVITHRPLEGEESHQNTRGFRRPFKTNFRSGRFHSQHKSDLVQKSLYIQAKYQRLRFTGPRGFITNKFRERLQREKKVPKNTELTT</sequence>
<evidence type="ECO:0008006" key="4">
    <source>
        <dbReference type="Google" id="ProtNLM"/>
    </source>
</evidence>
<dbReference type="PANTHER" id="PTHR15268:SF17">
    <property type="entry name" value="BCLAF1 AND THRAP3 FAMILY MEMBER 3"/>
    <property type="match status" value="1"/>
</dbReference>
<organism evidence="2 3">
    <name type="scientific">Muntiacus reevesi</name>
    <name type="common">Reeves' muntjac</name>
    <name type="synonym">Cervus reevesi</name>
    <dbReference type="NCBI Taxonomy" id="9886"/>
    <lineage>
        <taxon>Eukaryota</taxon>
        <taxon>Metazoa</taxon>
        <taxon>Chordata</taxon>
        <taxon>Craniata</taxon>
        <taxon>Vertebrata</taxon>
        <taxon>Euteleostomi</taxon>
        <taxon>Mammalia</taxon>
        <taxon>Eutheria</taxon>
        <taxon>Laurasiatheria</taxon>
        <taxon>Artiodactyla</taxon>
        <taxon>Ruminantia</taxon>
        <taxon>Pecora</taxon>
        <taxon>Cervidae</taxon>
        <taxon>Muntiacinae</taxon>
        <taxon>Muntiacus</taxon>
    </lineage>
</organism>
<dbReference type="PANTHER" id="PTHR15268">
    <property type="entry name" value="THRAP3/BCLAF1"/>
    <property type="match status" value="1"/>
</dbReference>
<proteinExistence type="inferred from homology"/>
<reference evidence="2 3" key="1">
    <citation type="submission" date="2019-06" db="EMBL/GenBank/DDBJ databases">
        <title>Discovery of a novel chromosome fission-fusion reversal in muntjac.</title>
        <authorList>
            <person name="Mudd A.B."/>
            <person name="Bredeson J.V."/>
            <person name="Baum R."/>
            <person name="Hockemeyer D."/>
            <person name="Rokhsar D.S."/>
        </authorList>
    </citation>
    <scope>NUCLEOTIDE SEQUENCE [LARGE SCALE GENOMIC DNA]</scope>
    <source>
        <strain evidence="2">UCam_UCB_Mr</strain>
        <tissue evidence="2">Fibroblast cell line</tissue>
    </source>
</reference>